<feature type="compositionally biased region" description="Low complexity" evidence="2">
    <location>
        <begin position="4562"/>
        <end position="4572"/>
    </location>
</feature>
<dbReference type="OMA" id="EEWYSIA"/>
<keyword evidence="1" id="KW-0175">Coiled coil</keyword>
<feature type="chain" id="PRO_5002343474" evidence="4">
    <location>
        <begin position="27"/>
        <end position="5530"/>
    </location>
</feature>
<protein>
    <submittedName>
        <fullName evidence="5">Uncharacterized protein</fullName>
    </submittedName>
</protein>
<feature type="region of interest" description="Disordered" evidence="2">
    <location>
        <begin position="4632"/>
        <end position="4685"/>
    </location>
</feature>
<feature type="region of interest" description="Disordered" evidence="2">
    <location>
        <begin position="4555"/>
        <end position="4593"/>
    </location>
</feature>
<feature type="compositionally biased region" description="Basic and acidic residues" evidence="2">
    <location>
        <begin position="3888"/>
        <end position="3897"/>
    </location>
</feature>
<feature type="compositionally biased region" description="Polar residues" evidence="2">
    <location>
        <begin position="716"/>
        <end position="731"/>
    </location>
</feature>
<feature type="compositionally biased region" description="Basic and acidic residues" evidence="2">
    <location>
        <begin position="3863"/>
        <end position="3877"/>
    </location>
</feature>
<feature type="transmembrane region" description="Helical" evidence="3">
    <location>
        <begin position="5419"/>
        <end position="5439"/>
    </location>
</feature>
<accession>A0A0D9QH85</accession>
<feature type="region of interest" description="Disordered" evidence="2">
    <location>
        <begin position="5121"/>
        <end position="5148"/>
    </location>
</feature>
<feature type="region of interest" description="Disordered" evidence="2">
    <location>
        <begin position="3325"/>
        <end position="3368"/>
    </location>
</feature>
<feature type="region of interest" description="Disordered" evidence="2">
    <location>
        <begin position="3622"/>
        <end position="3656"/>
    </location>
</feature>
<feature type="compositionally biased region" description="Polar residues" evidence="2">
    <location>
        <begin position="4632"/>
        <end position="4651"/>
    </location>
</feature>
<proteinExistence type="predicted"/>
<feature type="signal peptide" evidence="4">
    <location>
        <begin position="1"/>
        <end position="26"/>
    </location>
</feature>
<dbReference type="Proteomes" id="UP000054561">
    <property type="component" value="Unassembled WGS sequence"/>
</dbReference>
<dbReference type="GeneID" id="24269251"/>
<sequence length="5530" mass="647277">MFLINHKTIIFKLIFFYCILHKNVYCNDAALRNPILKKLFKDTKDPHGNVLVQRYSYGGFLNLHKYLSNANINIIQEINTKSSVSNLVSKLSECRKYKENVYENFTNSCSTFVEKLYTETYLNIDKSLIQINELLIKEVKHLLLTNSDIITHEGKVNEAEFKKSLVDKLYDEFLQQEKSDNDENTLLYFNKINMAHKFRKFFNLYSIDDPEANEIILSLIQMDTSKIKVDHKSVIKNFDIILNSPKPHVLLKSFFSGNEQVINDSFLRTYWLCLKNLHQYFKSYNSHVLSVLGKNFKNVIFKYLDDVICNNHEKVIHNDQANYFLNIHHFFDTFVTLIISKVHNSKVTILNENGILISIRINTLPDKIMQLVSTKYYSNTLIPHRVFEDVTYLLVHEDFPILEHLHNFEVTAINADGSSINSSENKYSLMNESVKIFSLTSLENEEITKCIKEEIHEISKTKEKTNIKYYKSVGDIISAYNGRANITENDIYLLLLNMIRGNLTNLSLLFALEIINYLDEYCEDVELDDKELGDNGYRDQSGEEKKNKTYNNDIGFNLSNSDEQELEEDKLYSSSMENVSYKQFFESPKLKVLYDSISSIGEGPDADVSNLKGTTKPTLSSDEMNFKMMSSPHASTYDASSQPDMNKMFSEYEGSNGISLPDLSSLSSIPQGNSLDSMSGSTSDVSSSNASHSSFTSFPNLSNQLTSDAPSDVSITTMVDGASDNSTQARSNWGLEKDGEYSSKWSMKKDGEYHAGDTSPSYPSSIASSSSRKTISSEQTAYASASSSMDSLHKDLKEERFGNKTSSIFPSTSNVSPNSRLSSSLGIFSEGEHAYDSKNDLSWKDMDKFCTLNIPNLLGEKNNDTTSEEENNERNNKEITNSAWYLRIMCKKKKIIEKEKLKSMKELKKDLLRTKYSFFNKNVLFLNEGNLKNIFESTFFDSIQMKNAIIRIMSSYEIDNLQSILNINMSDLNNHFFHLRNIFLNKKKILSFFNLNTSQNVISKIETKFYSVFTTVWFHYTNYLWKVLDIFGIFELRLLSSIYHSLVMTNRDENHLNLLNYFGFTDVFMIYMLLLRLRRNVYYINMNKAFDVHNASSLKLDPLYIVRGNNGYFYVSRTNCGTKVLSSNMDNKQQIDAGFGLHFYAVKGIDKSIFSHNHWTESDFENETKLWLAKKSISSLLKSIQYASIYYHINDNNDTEKYSFLPIYRNENANNINDFPALITAIMCGRSYDIKLVKKCIKKDQAFLSFTNKINSIVYNFYNNSTSFKNITFFSSKQSYENVFSDFYNNEKILLEALLLYLEGMQRDVARLSSENEIRYHFSFVYNIIKMHILKKSVSTYKTQSQLYALEEIMFKYKLYSEKIAGALTLMNDLNRGNAQFIEVLDTISLIFYRMKVEDLGHVIGQGVPEVHTEILILDLMDIINIVAFFHKVLNKIEAVGQLEDLIDKEKVIKLHIEEIINVVKNIFQSYDNYYYDIIEEDIKNTIKETLLKKMKNLFINYKRFINEESKKLSSKFIKNLEKKKSFFLFEGPVTYNFPIDISYGKIKNFEQIFFLDLIEYSYSDYTSSHLKYSQENKDEQNNSMSKLIERVKKISLLYHAFDIPKEYNDKLFNYIFEFSQQGSINKSFVQRSKLWGRNVPEESYAKLCIVNLQRLLRYYFESSRIHKLVDFMLKYNEIKIGIKKPLKDGKGSTNMYLCIRDQWFYKHSIQNMKSYLSNIKMKFNFNVEDIKMCAKKHSGYPHLSTLTHAMINILAYELHNIFNKTEKFDSLFSLMNVKNNEISSKLIFQINNVLNMNQKICMFYYSKNALLHLTEILSQHFKERIIYMSDNMKGGYDVYSFNPARKEGGSKIIIFKEGHTFKVYNNSRSLFSYEMHHLRDTSTFHIYYEELVKMKNYLEALESEYTETPSTSEEDIHKALLGYNKEKNYTNIQQMILALIERKDVGNKKKMILRNLIDKEIVKHRSNRVKNNYLHLLYLEIFSLFGFGPYSDLDNLLEDLFLCDKGLLEWFKLSLSEVRKDASGEDSYNKLRIFVSALAYMIKKLDNILSKKTLEKQELENVLELFKRQKEDILPFDFENFIPHFFKKKKKKLKYNSLGNKIEEFKIDEKVKDQILAEIEQYKFSIPSHNMKPYYFISLIGLGYSYIEKFNELKLGLHSSVSSSNIITLRKLFNLWYVNELPDVINLIIRIIMNVYMKFFYKRKDFFKDTDINLSKDKKKQFGEIILSKENINIDPLDTTEDQSINDSTEKLNISTNSFTVNEYYLNYVIKNAYDFFYTVFNCSDDKPCFLEKDESAEEKVKKYLRANPFTQNMIWLIPILSNHFRSSISILYMNDKDIRLYKYQDDSAMKFSIQILVQDGEMFLVLPTYFIHMNIVSIITNTLIRNENDAAHNERSLSPLYSRVAGGAVILDESIRNTTNSDNYYKTYFEIIEEKINLFLNKKMHIYSLLVSIREDILNFKYFIYYENFVKFLKLMDHFISVLNSKLQLNVDFTFEEIFNSPNTLVKYSVNNIINFIMKDNYNIFGIEIKKFYTNIFQMHSHKKYQSSSFLRLLDFLLRTIKVEIDTQNKQIEMSYNFIENMRKRNYVQLLKSLESLIICEHVKIISNIMKYIEINLDNIIKHIVYKSEKLIEEQETINKVQIIHDCCLKYDFNELGATELTKKYFKELEEKNIKISNYSKILQKLSDEELDYEEWYSIASKIQVEYFKKNELVYFKILNESPFWKHGAKYFTEEILQKELKEQKLYIDEKDIKLLSNDKLTYSEYKDLLFDVRIINMEEKDMDAMFVNREQYAISIVWKFFNTEICVNGNDIHFEDIYSKLKNYKKDLNYLSLLKKEDMYNLFNAIVIFHRLVESVDENTFNTYKSYRITNILFDELMRRGVYISGDSLITKEYIESIFNYDMWRRGIKHVKVSNILIRSLVPTKYLQYYSTAPIFKILRFFVNSRLNVRLINMLSHVIYNILKIGNAKDDIFKVIMTEGLLRGSLDVIKLILIKLNISLDELTTTVTAMLTHFHIVLESGLVQDILESIDYRRMFSNLFFLLHNLVEEFYFKAILDFLLEYPFIVEFIKNNEEKIKEILINFKRFFLLNFGTYVNFFQHLYDSIETKFLTHIKYYVTKILNNFLPFSSDLIENITQIEMQRMSLLQFISFRDEESIIPIYQNVIALVQNEDFMIDLRISTISKHKEYFSNGKNVKISEANLLNTLYNKYQELYPSNGAFHSGLNKPTKATLSNVASKVNSPSFLQKNTLHLNRNNKRLLNGGENGFGHVRSPLDNHRHGKNMHTGDGSTYERDTKHVVNFSPGDKPILGKPSNRALRHIFSNTKWTQSAKSEKGKHNKTGEPGSSEAKKEGHQKKKKIHEENKTKKSFTNLINNDTQNDSEASFLENQNTSTVKNYYLIESNRYRTLSCLEKMFIHSFDSNSNVGQNRIKICSALYSQNWTQNVRTVSMKKLSDKGIRTYGYTHDLILTTKVKAEKCEVHFKVNIGHDNKQTLKKQKYKNAIADFNIFREDNELCFLIINSTKSRDKNLFVCYHADLVPFYQTYDLSNYLNKVFSDVDSDNTSKMVEENEGVNEKDKTNMNDMYKYPFNIIGSDENGEINKGRNDIEPEGVDLEQSPHVEGFTGSETRGTQDTTNKSAKGRENDTTGRDFMTPFRDDQISLKRNPSSKKIGALTNKFNDTFKNIKSGINKIKDKINSRQKGEEEKSDTNDNMQKMKDALKYLTEKKIINQLLEFEYFHSIKWTSNIFSVTIDNMKGMNENIMLVLELGDYNLKTYYEVDIKYVSNVQALQKLDYFIKKSNVTDMIAQRLKKYTKLNFILKHIFRFKHEIKNVSYIKSRSTATRAAEPTKDPQSGQENEQDGKLTSDKRVKGGERDDEDNGEEGSDGKSAHGSESEQSFQEYIKFTWYKEHNKQRVEVVVAVNAINPLILKNDNSEILCETNVDIKNVLKVFRPPEGNERGQMDINRDEEEEGGYHSKENSDVETTVANFTSDLISKTNIEQSKKNSRKEKFFTDYATYFSKIYPLTEEENYFIKTRMEKNCALLKYRLILLSVIIIKSNNLSNLKKMSSLSNEYLRDNYKQYKNIEFHQNKLFGKKYVYIDNKHYIIKKKLECLIGLDFYKSLKTSLEKKNILQNFLEDLTVEISNINRFFYKYYYNDNSNIHSSSFYLDKLKNIKFLCPLIYDLKNKEKINTEDTSEVDTSIKLPNTKEVENEIEQCEKRVGFYGSNILFFGKELDDAIGKKRIENISMFSYECEKSIFNEKNLSELDMYHKNFCINIFENELEERDEQFRPNTEWIDMLYNTFSSKKNHNYTGNNYSEIRCFGFADRDELKEYEKKKEAKCKITILNRTLNVLQQFMDKYYKIKKDGINNGNAYNVYALFKNIYTVMIYKLMYETRPFKPLRIQQKLNLVGNKYTKLLYKKENYSKFMKHMLDKTSTLYLEIELLYNDHVFLRNISFPKESVDILMFNHKPFSDDAYGYRLLAKPNENINEGEENTKVYSFFVLIMLGYYPEIQKSLLEVAENADLIYKLLDIKVDEIKKIINADKKWNEQDSGRDGSSSSSGGSSTMDNVTSSNLDHMDKSQSGNSRSFANSLESLYNYIFSKTEDVDSGVRTFLHSFMVDSDEMNANNQKGDTEWSASGFSTEPPSASPSGVPSSTSNASYASSVATHSNPSSMSASPRAYEINDFTWMEKEQIDSVKRLIVQHELVHYFIKGIKLMNLNSYLRSDNYLDAFRKALNEELKKKNFYHHFIKTSPPFHFDIYKVHHLLLFAFYYAFSDIIRTRKQYVNLESSINRIIDNNKSVYMYRTQTYKSINLDPEKRVSLNKDHEEIAKFIYNKAIQYRYIKRQKPDQVLFTFSEGQIDELMIILNNKKKQIYTAKDLEEITSFVQVMVENYIYILNNYPSNFSLSKHSSFYKNFIRNAKQYFFSYNKKNNLLYIINQRDVNYNMQTIKQMNEKSTVINLIKSVLEFVFLASTRSYAVDTAIKQIISIDEEPTLKKGPRLKKNFKKVKILPGKSNRYAFLQKSNTSSTLDKRKFYSKHPNVVKMDFHTEENNTETTTTNSLKRSDKRSGCCRCCRKKCLTVHKRNNPNMRLNNYPMVSEVKDKGNRRESPYMFKGHVRDTPPKVRIVNPKKRGTQGKRPPWNNALYAFCGKKGRTTICMGDRGDIERRPFALGSAKRVGTHNCVSVRSTRVGLKGASCDDEVEHDGVSYGNAKHDEEEEEDITKSTNTLAIARVIEYNFTEHEHNKNSDSCIVQSLFGGRMNNMYAKLKGGVFSFAFAHGFDFFLRNILYFYKKNLISKYITHYAKRNVVQSLDMLFLIVRDHELRTSITNTNSIKHSLFDICLFKFQNLSIALKNILNLIDEDKIEKLLSYVIAAIHMRYTGNPRFIENMIKNLNNALSKNITLKKLFGNFISYLTISSIQTLVLYFHSRYKKKLLKIIITIMNETSGTISNIFGDPFFQSYMCTHLIKLGESFITEFNAENTVYRFFMDVGEINFIDIIISYAYKYFPKAVHDFMGN</sequence>
<dbReference type="OrthoDB" id="392230at2759"/>
<feature type="region of interest" description="Disordered" evidence="2">
    <location>
        <begin position="604"/>
        <end position="695"/>
    </location>
</feature>
<name>A0A0D9QH85_PLAFR</name>
<feature type="compositionally biased region" description="Polar residues" evidence="2">
    <location>
        <begin position="632"/>
        <end position="644"/>
    </location>
</feature>
<evidence type="ECO:0000256" key="1">
    <source>
        <dbReference type="SAM" id="Coils"/>
    </source>
</evidence>
<dbReference type="RefSeq" id="XP_012336970.1">
    <property type="nucleotide sequence ID" value="XM_012481547.1"/>
</dbReference>
<feature type="region of interest" description="Disordered" evidence="2">
    <location>
        <begin position="752"/>
        <end position="789"/>
    </location>
</feature>
<gene>
    <name evidence="5" type="ORF">AK88_03937</name>
</gene>
<feature type="compositionally biased region" description="Polar residues" evidence="2">
    <location>
        <begin position="549"/>
        <end position="558"/>
    </location>
</feature>
<organism evidence="5 6">
    <name type="scientific">Plasmodium fragile</name>
    <dbReference type="NCBI Taxonomy" id="5857"/>
    <lineage>
        <taxon>Eukaryota</taxon>
        <taxon>Sar</taxon>
        <taxon>Alveolata</taxon>
        <taxon>Apicomplexa</taxon>
        <taxon>Aconoidasida</taxon>
        <taxon>Haemosporida</taxon>
        <taxon>Plasmodiidae</taxon>
        <taxon>Plasmodium</taxon>
        <taxon>Plasmodium (Plasmodium)</taxon>
    </lineage>
</organism>
<feature type="coiled-coil region" evidence="1">
    <location>
        <begin position="2043"/>
        <end position="2070"/>
    </location>
</feature>
<evidence type="ECO:0000256" key="3">
    <source>
        <dbReference type="SAM" id="Phobius"/>
    </source>
</evidence>
<evidence type="ECO:0000256" key="4">
    <source>
        <dbReference type="SAM" id="SignalP"/>
    </source>
</evidence>
<evidence type="ECO:0000313" key="5">
    <source>
        <dbReference type="EMBL" id="KJP86384.1"/>
    </source>
</evidence>
<feature type="compositionally biased region" description="Low complexity" evidence="2">
    <location>
        <begin position="4652"/>
        <end position="4674"/>
    </location>
</feature>
<feature type="compositionally biased region" description="Polar residues" evidence="2">
    <location>
        <begin position="611"/>
        <end position="623"/>
    </location>
</feature>
<keyword evidence="3" id="KW-0472">Membrane</keyword>
<evidence type="ECO:0000256" key="2">
    <source>
        <dbReference type="SAM" id="MobiDB-lite"/>
    </source>
</evidence>
<feature type="compositionally biased region" description="Low complexity" evidence="2">
    <location>
        <begin position="658"/>
        <end position="695"/>
    </location>
</feature>
<feature type="compositionally biased region" description="Polar residues" evidence="2">
    <location>
        <begin position="4675"/>
        <end position="4684"/>
    </location>
</feature>
<keyword evidence="6" id="KW-1185">Reference proteome</keyword>
<feature type="compositionally biased region" description="Polar residues" evidence="2">
    <location>
        <begin position="778"/>
        <end position="789"/>
    </location>
</feature>
<feature type="region of interest" description="Disordered" evidence="2">
    <location>
        <begin position="3264"/>
        <end position="3294"/>
    </location>
</feature>
<keyword evidence="3" id="KW-1133">Transmembrane helix</keyword>
<feature type="region of interest" description="Disordered" evidence="2">
    <location>
        <begin position="3844"/>
        <end position="3899"/>
    </location>
</feature>
<feature type="compositionally biased region" description="Polar residues" evidence="2">
    <location>
        <begin position="3628"/>
        <end position="3641"/>
    </location>
</feature>
<dbReference type="EMBL" id="KQ001694">
    <property type="protein sequence ID" value="KJP86384.1"/>
    <property type="molecule type" value="Genomic_DNA"/>
</dbReference>
<keyword evidence="4" id="KW-0732">Signal</keyword>
<feature type="region of interest" description="Disordered" evidence="2">
    <location>
        <begin position="533"/>
        <end position="558"/>
    </location>
</feature>
<feature type="compositionally biased region" description="Low complexity" evidence="2">
    <location>
        <begin position="758"/>
        <end position="777"/>
    </location>
</feature>
<reference evidence="5 6" key="1">
    <citation type="submission" date="2014-03" db="EMBL/GenBank/DDBJ databases">
        <title>The Genome Sequence of Plasmodium fragile nilgiri.</title>
        <authorList>
            <consortium name="The Broad Institute Genomics Platform"/>
            <consortium name="The Broad Institute Genome Sequencing Center for Infectious Disease"/>
            <person name="Neafsey D."/>
            <person name="Duraisingh M."/>
            <person name="Young S.K."/>
            <person name="Zeng Q."/>
            <person name="Gargeya S."/>
            <person name="Abouelleil A."/>
            <person name="Alvarado L."/>
            <person name="Chapman S.B."/>
            <person name="Gainer-Dewar J."/>
            <person name="Goldberg J."/>
            <person name="Griggs A."/>
            <person name="Gujja S."/>
            <person name="Hansen M."/>
            <person name="Howarth C."/>
            <person name="Imamovic A."/>
            <person name="Larimer J."/>
            <person name="Pearson M."/>
            <person name="Poon T.W."/>
            <person name="Priest M."/>
            <person name="Roberts A."/>
            <person name="Saif S."/>
            <person name="Shea T."/>
            <person name="Sykes S."/>
            <person name="Wortman J."/>
            <person name="Nusbaum C."/>
            <person name="Birren B."/>
        </authorList>
    </citation>
    <scope>NUCLEOTIDE SEQUENCE [LARGE SCALE GENOMIC DNA]</scope>
    <source>
        <strain evidence="6">nilgiri</strain>
    </source>
</reference>
<evidence type="ECO:0000313" key="6">
    <source>
        <dbReference type="Proteomes" id="UP000054561"/>
    </source>
</evidence>
<feature type="region of interest" description="Disordered" evidence="2">
    <location>
        <begin position="716"/>
        <end position="736"/>
    </location>
</feature>
<dbReference type="VEuPathDB" id="PlasmoDB:AK88_03937"/>
<keyword evidence="3" id="KW-0812">Transmembrane</keyword>
<feature type="compositionally biased region" description="Acidic residues" evidence="2">
    <location>
        <begin position="3878"/>
        <end position="3887"/>
    </location>
</feature>
<feature type="compositionally biased region" description="Polar residues" evidence="2">
    <location>
        <begin position="4573"/>
        <end position="4593"/>
    </location>
</feature>
<feature type="compositionally biased region" description="Basic and acidic residues" evidence="2">
    <location>
        <begin position="533"/>
        <end position="547"/>
    </location>
</feature>